<sequence>MEDFKHIGDETFPSVLVNSIANHTNEILDNITLSSNLGLPVAASTETRQKTGSQSRLSDHASYIERKFLATLASSCGGELDSDPRKNLMPNFHDTVENCDNAAEIILEPPQKVLQRRQSQNSTDDCLDKNPNSFHEKHLEDLTTKEYISLEKENENQFASLDPDQNDIASKTASNSVAGFSRFIENEKLLSFESLEECSADYDIGDEEFCDDQLEAYFEQLVLPEIEDAEEHGDYIKSMELAPEQENFQIPTVYQATVRNHSPIASYEESYDVKEKHYSMQEEQFKLPIVTREENNENYKFNPKSEYRKSSDKLSVGTAANLSEIKSRKTDSQHICSEIEDYDDYDREDGIFKITTDGRNNATNEIISELNLDSLYFKCIEDNAASEIWNTEQQIKFPNQCQMANENHISLADVYLSPTICKESEHDQHTTKEDQSHNVVYQNEEGKWVTDLAYYTSFDKEEKSNVSDISGDFITGAEAIAMIAQDQEVFEREHRFMQEEKMDVQNISGLEDASWKSVNNHNILRESQNDFNRDASYLRLSLGEFFGQRSEALGCLGGSGDVKRPSFGYHITSPKKRQPIPLLRQSDIYTTNFGEQDLNISSNCPGDVKENIKKEVAFATSAVGESDMQSRENRTNQSRDRELERKHLQLEPSVLSVSTIASAIANASVSAEPSQLAALIMALSNKNKEGINVPEGDKLTDFSVVNQLLLSNIENSTFDIEKYLRRAEEVESNNEQETLIKHEEITIDRHKFLSTHESKTLSGDSSKNNFNTDHGKEKQHLEKIYEGNCVGGLHCSISSEQKTEVEYVQASSNTVEYFPSKEQTSLQNSKEEPPENAGVSSETELPSMPTNSKSEERANTSTLPFDLKVIPVLVPPIPNNEKATNKENSTCYNEKHVTFENIHLDNQTIVGEAVGRTEPKLMTSTPGVQISDEQYSFRPSTSPLTHSSPSESSGATFTGSDFPSTSPNFKKSTCNDNTLRQSVYTDPSLEHLTFVSATENTCKSLALSSPTRYKSNRTSELSTTIVWNSPSSLMETQTGKNIALQSNKSLSLSKNAKAKSLIINENVDHNNQCDKKKSTGELPTTSKDQSTQNCKKNNELDQVDMPAVQQYYTNAVHGPGLQSPKKLSTYNDLGNCISLNQNRELFKSQSAASKLSLMSSGLPALLAGCSLKSTPFAQQYLGSLPAHTNVVLPRYCPPVLSVPAGLIYSTIPVGHIQSSVTPGIAVGSSTGSGMTGTTQRCNLTSNQNIFSSTLHPGQAPDAGGLRQREESMSFGFERVKVPEEVKFPNSCCVGLTSHAVLNIFNPSERWLQVNICLLSIMLDGEKVDPLKHRCLLFKSKTVIGPCATEELKMLFLPCQAGVFQCVLNIASWPFSADPDIIVQAEALGSRVVVNAIAENPDIEVEAGRTNSLDFGDLPYGSWKTLPLKLTNKTCARMPIRLVIHANAVAWRCFTFSKEPVNPSLKSAVPSYNISQLAAPSVISHVMNASCNTQDPDVLVVWVQFRAPSKCTNSDSLGPADEYFARIDVEIDCPEPGNVLKSIPLSARSGTPRIYAPKGLQTLYMCAKIGSATKQQLPLKNAGNIKVNLKIMTVEPDNCISINPEDLILIPEEEQEVTIEFSPKNCKNSDSVVKIMVLPSGPEYKVTVKGDVSMEENKPLVQKCSNSEVPPILSNKQLLIWGGVQVGRTVQQKLILRNDSSSTSQQLRLLIRGQDQDCFQLKVGEYVYNNCEIKIRPKHDYSICLTFTPYRLTCMFAKLEMKQLGVLSQLGIKFTIPLYGYGGKSNVRLEDVKKHANRYILGLPDLAPGKTSHTTFSVQNTGCRAAYVKALCFKNIYEKSVIDPNTMRILPEKFILKEGSKQRIAVTYIPSEEIKNSSSVLSTICLFYGDEILRQQCCRTIQHKPEQLQKILSPDNPVVNIKFDEEFLGEELVEEVYDLPQHLNDLQYFLTNMRKITLSVVNDSASTVSDTRPSSLHQVALERPGFPEKSAMTLDVLPVKGPHGCALSSKNDGLNENTLVSHETWTLQPEFLILTAPFQSGATVTKYTQITNNSNRSLKFELSWPAHCLTVTPQHGTIEPGSNISIHVSPNPSLADNKSIFPWSGLIYILCDGGQKLVKVQIRENITEKSSEKSSLTAKMGGQQQSELAVTHIQPCQKKQLTKLEVKNRTIFFPETKSGEHSEKYLEIENNGDENLKWFLTSFAPPYVKDVDENGDVYRATYAAFQCSYLSGTLEICGKEKIIVSFLPRDKGHYSQFWDLECHPLHEPHLTDKYRLQFCGMSILSSKQLKNKVSTSSLVKINIRDVSQRREYLSIFDHNIWKGVYAQEDVYTFPATKVGESSTLKISMKNYSMSSCQLNFRSPGDPFYIKHSHYNLRCHHYCNLPVQFKPRSPGIFKCLLVVETDKSGTLTIQLIGEGLAEK</sequence>
<dbReference type="Pfam" id="PF22060">
    <property type="entry name" value="Cep192_D1"/>
    <property type="match status" value="1"/>
</dbReference>
<keyword evidence="11" id="KW-1185">Reference proteome</keyword>
<dbReference type="RefSeq" id="XP_034285298.1">
    <property type="nucleotide sequence ID" value="XM_034429407.1"/>
</dbReference>
<dbReference type="GO" id="GO:0000242">
    <property type="term" value="C:pericentriolar material"/>
    <property type="evidence" value="ECO:0007669"/>
    <property type="project" value="TreeGrafter"/>
</dbReference>
<dbReference type="InterPro" id="IPR054088">
    <property type="entry name" value="Cep192-like_D8"/>
</dbReference>
<evidence type="ECO:0000313" key="13">
    <source>
        <dbReference type="RefSeq" id="XP_034285299.1"/>
    </source>
</evidence>
<evidence type="ECO:0000259" key="4">
    <source>
        <dbReference type="Pfam" id="PF22064"/>
    </source>
</evidence>
<name>A0A6P9CLH7_PANGU</name>
<dbReference type="Gene3D" id="2.60.40.10">
    <property type="entry name" value="Immunoglobulins"/>
    <property type="match status" value="4"/>
</dbReference>
<evidence type="ECO:0000259" key="10">
    <source>
        <dbReference type="Pfam" id="PF22076"/>
    </source>
</evidence>
<evidence type="ECO:0000259" key="6">
    <source>
        <dbReference type="Pfam" id="PF22066"/>
    </source>
</evidence>
<evidence type="ECO:0000256" key="2">
    <source>
        <dbReference type="SAM" id="MobiDB-lite"/>
    </source>
</evidence>
<dbReference type="GO" id="GO:0005737">
    <property type="term" value="C:cytoplasm"/>
    <property type="evidence" value="ECO:0007669"/>
    <property type="project" value="TreeGrafter"/>
</dbReference>
<dbReference type="InterPro" id="IPR054086">
    <property type="entry name" value="Cep192-like_D2"/>
</dbReference>
<dbReference type="OMA" id="PPCHAGS"/>
<dbReference type="PANTHER" id="PTHR16029">
    <property type="entry name" value="CENTROSOMAL PROTEIN OF 192 KDA"/>
    <property type="match status" value="1"/>
</dbReference>
<feature type="compositionally biased region" description="Basic and acidic residues" evidence="2">
    <location>
        <begin position="628"/>
        <end position="643"/>
    </location>
</feature>
<dbReference type="InterPro" id="IPR054089">
    <property type="entry name" value="Cep192-like_D3"/>
</dbReference>
<feature type="region of interest" description="Disordered" evidence="2">
    <location>
        <begin position="1070"/>
        <end position="1093"/>
    </location>
</feature>
<dbReference type="KEGG" id="pgut:117672614"/>
<dbReference type="InterPro" id="IPR054087">
    <property type="entry name" value="Cep192-like_D7"/>
</dbReference>
<feature type="coiled-coil region" evidence="1">
    <location>
        <begin position="713"/>
        <end position="740"/>
    </location>
</feature>
<evidence type="ECO:0000313" key="11">
    <source>
        <dbReference type="Proteomes" id="UP001652622"/>
    </source>
</evidence>
<feature type="domain" description="Cep192-like" evidence="7">
    <location>
        <begin position="1555"/>
        <end position="1651"/>
    </location>
</feature>
<dbReference type="InterPro" id="IPR057662">
    <property type="entry name" value="CEP192_Aurora-A_bind"/>
</dbReference>
<feature type="domain" description="Cep192-like" evidence="5">
    <location>
        <begin position="2159"/>
        <end position="2281"/>
    </location>
</feature>
<accession>A0A6P9CLH7</accession>
<feature type="domain" description="Cep192-like" evidence="10">
    <location>
        <begin position="2022"/>
        <end position="2122"/>
    </location>
</feature>
<feature type="compositionally biased region" description="Polar residues" evidence="2">
    <location>
        <begin position="954"/>
        <end position="975"/>
    </location>
</feature>
<dbReference type="GO" id="GO:0090222">
    <property type="term" value="P:centrosome-templated microtubule nucleation"/>
    <property type="evidence" value="ECO:0007669"/>
    <property type="project" value="InterPro"/>
</dbReference>
<dbReference type="Pfam" id="PF22073">
    <property type="entry name" value="Cep192_D4"/>
    <property type="match status" value="1"/>
</dbReference>
<feature type="region of interest" description="Disordered" evidence="2">
    <location>
        <begin position="818"/>
        <end position="861"/>
    </location>
</feature>
<evidence type="ECO:0000256" key="1">
    <source>
        <dbReference type="SAM" id="Coils"/>
    </source>
</evidence>
<dbReference type="Pfam" id="PF22064">
    <property type="entry name" value="Cep192_D2"/>
    <property type="match status" value="1"/>
</dbReference>
<evidence type="ECO:0000259" key="8">
    <source>
        <dbReference type="Pfam" id="PF22073"/>
    </source>
</evidence>
<evidence type="ECO:0000259" key="5">
    <source>
        <dbReference type="Pfam" id="PF22065"/>
    </source>
</evidence>
<feature type="region of interest" description="Disordered" evidence="2">
    <location>
        <begin position="922"/>
        <end position="975"/>
    </location>
</feature>
<dbReference type="InterPro" id="IPR039103">
    <property type="entry name" value="Spd-2/CEP192"/>
</dbReference>
<dbReference type="InterPro" id="IPR054085">
    <property type="entry name" value="Cep192-like_D1"/>
</dbReference>
<keyword evidence="1" id="KW-0175">Coiled coil</keyword>
<feature type="domain" description="Cep192/Spd-2-like" evidence="8">
    <location>
        <begin position="1669"/>
        <end position="1782"/>
    </location>
</feature>
<dbReference type="Pfam" id="PF22074">
    <property type="entry name" value="Cep192_D5"/>
    <property type="match status" value="1"/>
</dbReference>
<dbReference type="GO" id="GO:0071539">
    <property type="term" value="P:protein localization to centrosome"/>
    <property type="evidence" value="ECO:0007669"/>
    <property type="project" value="InterPro"/>
</dbReference>
<dbReference type="InterPro" id="IPR054090">
    <property type="entry name" value="Cep192_Spd-2-like_dom"/>
</dbReference>
<dbReference type="Pfam" id="PF22067">
    <property type="entry name" value="Cep192_D3"/>
    <property type="match status" value="1"/>
</dbReference>
<organism evidence="11 12">
    <name type="scientific">Pantherophis guttatus</name>
    <name type="common">Corn snake</name>
    <name type="synonym">Elaphe guttata</name>
    <dbReference type="NCBI Taxonomy" id="94885"/>
    <lineage>
        <taxon>Eukaryota</taxon>
        <taxon>Metazoa</taxon>
        <taxon>Chordata</taxon>
        <taxon>Craniata</taxon>
        <taxon>Vertebrata</taxon>
        <taxon>Euteleostomi</taxon>
        <taxon>Lepidosauria</taxon>
        <taxon>Squamata</taxon>
        <taxon>Bifurcata</taxon>
        <taxon>Unidentata</taxon>
        <taxon>Episquamata</taxon>
        <taxon>Toxicofera</taxon>
        <taxon>Serpentes</taxon>
        <taxon>Colubroidea</taxon>
        <taxon>Colubridae</taxon>
        <taxon>Colubrinae</taxon>
        <taxon>Pantherophis</taxon>
    </lineage>
</organism>
<dbReference type="GO" id="GO:0051298">
    <property type="term" value="P:centrosome duplication"/>
    <property type="evidence" value="ECO:0007669"/>
    <property type="project" value="InterPro"/>
</dbReference>
<evidence type="ECO:0000259" key="9">
    <source>
        <dbReference type="Pfam" id="PF22074"/>
    </source>
</evidence>
<feature type="compositionally biased region" description="Polar residues" evidence="2">
    <location>
        <begin position="818"/>
        <end position="828"/>
    </location>
</feature>
<feature type="domain" description="Cep192-like" evidence="4">
    <location>
        <begin position="1399"/>
        <end position="1551"/>
    </location>
</feature>
<dbReference type="InterPro" id="IPR054091">
    <property type="entry name" value="Cep192-like_D5"/>
</dbReference>
<dbReference type="PANTHER" id="PTHR16029:SF11">
    <property type="entry name" value="CENTROSOMAL PROTEIN OF 192 KDA"/>
    <property type="match status" value="1"/>
</dbReference>
<feature type="domain" description="Cep192-like" evidence="3">
    <location>
        <begin position="1276"/>
        <end position="1397"/>
    </location>
</feature>
<dbReference type="InterPro" id="IPR013783">
    <property type="entry name" value="Ig-like_fold"/>
</dbReference>
<dbReference type="Pfam" id="PF25763">
    <property type="entry name" value="Aurora-A_bind_CEP192"/>
    <property type="match status" value="1"/>
</dbReference>
<dbReference type="GO" id="GO:0090307">
    <property type="term" value="P:mitotic spindle assembly"/>
    <property type="evidence" value="ECO:0007669"/>
    <property type="project" value="TreeGrafter"/>
</dbReference>
<dbReference type="GO" id="GO:0019901">
    <property type="term" value="F:protein kinase binding"/>
    <property type="evidence" value="ECO:0007669"/>
    <property type="project" value="TreeGrafter"/>
</dbReference>
<dbReference type="InterPro" id="IPR054092">
    <property type="entry name" value="Cep192-like_D6"/>
</dbReference>
<evidence type="ECO:0000259" key="3">
    <source>
        <dbReference type="Pfam" id="PF22060"/>
    </source>
</evidence>
<dbReference type="Pfam" id="PF22076">
    <property type="entry name" value="Cep192_D6"/>
    <property type="match status" value="1"/>
</dbReference>
<feature type="domain" description="Cep192-like" evidence="9">
    <location>
        <begin position="1788"/>
        <end position="1960"/>
    </location>
</feature>
<feature type="compositionally biased region" description="Polar residues" evidence="2">
    <location>
        <begin position="922"/>
        <end position="938"/>
    </location>
</feature>
<dbReference type="Proteomes" id="UP001652622">
    <property type="component" value="Unplaced"/>
</dbReference>
<dbReference type="Pfam" id="PF25765">
    <property type="entry name" value="PLK4_bind_CEP192"/>
    <property type="match status" value="1"/>
</dbReference>
<dbReference type="Pfam" id="PF22065">
    <property type="entry name" value="Cep192_D7"/>
    <property type="match status" value="1"/>
</dbReference>
<proteinExistence type="predicted"/>
<dbReference type="Pfam" id="PF22066">
    <property type="entry name" value="Cep192_D8"/>
    <property type="match status" value="1"/>
</dbReference>
<feature type="compositionally biased region" description="Polar residues" evidence="2">
    <location>
        <begin position="838"/>
        <end position="852"/>
    </location>
</feature>
<evidence type="ECO:0000313" key="12">
    <source>
        <dbReference type="RefSeq" id="XP_034285298.1"/>
    </source>
</evidence>
<dbReference type="GO" id="GO:0005814">
    <property type="term" value="C:centriole"/>
    <property type="evidence" value="ECO:0007669"/>
    <property type="project" value="TreeGrafter"/>
</dbReference>
<dbReference type="GeneID" id="117672614"/>
<dbReference type="RefSeq" id="XP_034285299.1">
    <property type="nucleotide sequence ID" value="XM_034429408.1"/>
</dbReference>
<protein>
    <submittedName>
        <fullName evidence="12 13">Centrosomal protein of 192 kDa isoform X1</fullName>
    </submittedName>
</protein>
<dbReference type="OrthoDB" id="67059at2759"/>
<feature type="domain" description="Cep192-like" evidence="6">
    <location>
        <begin position="2319"/>
        <end position="2417"/>
    </location>
</feature>
<feature type="compositionally biased region" description="Polar residues" evidence="2">
    <location>
        <begin position="1081"/>
        <end position="1093"/>
    </location>
</feature>
<feature type="region of interest" description="Disordered" evidence="2">
    <location>
        <begin position="623"/>
        <end position="643"/>
    </location>
</feature>
<dbReference type="CDD" id="cd21856">
    <property type="entry name" value="Plk4BD_Cep192"/>
    <property type="match status" value="1"/>
</dbReference>
<dbReference type="CTD" id="55125"/>
<evidence type="ECO:0000259" key="7">
    <source>
        <dbReference type="Pfam" id="PF22067"/>
    </source>
</evidence>
<feature type="compositionally biased region" description="Low complexity" evidence="2">
    <location>
        <begin position="939"/>
        <end position="953"/>
    </location>
</feature>
<reference evidence="12 13" key="1">
    <citation type="submission" date="2025-04" db="UniProtKB">
        <authorList>
            <consortium name="RefSeq"/>
        </authorList>
    </citation>
    <scope>IDENTIFICATION</scope>
    <source>
        <tissue evidence="12 13">Blood</tissue>
    </source>
</reference>
<dbReference type="InterPro" id="IPR057665">
    <property type="entry name" value="CEP192_PLK4_bind"/>
</dbReference>
<gene>
    <name evidence="12 13" type="primary">CEP192</name>
</gene>
<feature type="compositionally biased region" description="Basic and acidic residues" evidence="2">
    <location>
        <begin position="1070"/>
        <end position="1079"/>
    </location>
</feature>